<dbReference type="OrthoDB" id="1099849at2"/>
<dbReference type="Gene3D" id="1.10.10.10">
    <property type="entry name" value="Winged helix-like DNA-binding domain superfamily/Winged helix DNA-binding domain"/>
    <property type="match status" value="1"/>
</dbReference>
<keyword evidence="3" id="KW-0731">Sigma factor</keyword>
<gene>
    <name evidence="5" type="ORF">LX69_02283</name>
</gene>
<evidence type="ECO:0000256" key="2">
    <source>
        <dbReference type="ARBA" id="ARBA00023015"/>
    </source>
</evidence>
<name>A0A2W7N3C5_9BACT</name>
<dbReference type="InterPro" id="IPR014284">
    <property type="entry name" value="RNA_pol_sigma-70_dom"/>
</dbReference>
<evidence type="ECO:0000313" key="5">
    <source>
        <dbReference type="EMBL" id="PZX14955.1"/>
    </source>
</evidence>
<dbReference type="InterPro" id="IPR013324">
    <property type="entry name" value="RNA_pol_sigma_r3/r4-like"/>
</dbReference>
<reference evidence="5 6" key="1">
    <citation type="submission" date="2018-06" db="EMBL/GenBank/DDBJ databases">
        <title>Genomic Encyclopedia of Archaeal and Bacterial Type Strains, Phase II (KMG-II): from individual species to whole genera.</title>
        <authorList>
            <person name="Goeker M."/>
        </authorList>
    </citation>
    <scope>NUCLEOTIDE SEQUENCE [LARGE SCALE GENOMIC DNA]</scope>
    <source>
        <strain evidence="5 6">DSM 6779</strain>
    </source>
</reference>
<dbReference type="RefSeq" id="WP_111446144.1">
    <property type="nucleotide sequence ID" value="NZ_QKZK01000018.1"/>
</dbReference>
<evidence type="ECO:0000256" key="4">
    <source>
        <dbReference type="ARBA" id="ARBA00023163"/>
    </source>
</evidence>
<keyword evidence="4" id="KW-0804">Transcription</keyword>
<dbReference type="GO" id="GO:0016987">
    <property type="term" value="F:sigma factor activity"/>
    <property type="evidence" value="ECO:0007669"/>
    <property type="project" value="UniProtKB-KW"/>
</dbReference>
<evidence type="ECO:0000256" key="3">
    <source>
        <dbReference type="ARBA" id="ARBA00023082"/>
    </source>
</evidence>
<keyword evidence="6" id="KW-1185">Reference proteome</keyword>
<dbReference type="NCBIfam" id="TIGR02937">
    <property type="entry name" value="sigma70-ECF"/>
    <property type="match status" value="1"/>
</dbReference>
<dbReference type="EMBL" id="QKZK01000018">
    <property type="protein sequence ID" value="PZX14955.1"/>
    <property type="molecule type" value="Genomic_DNA"/>
</dbReference>
<dbReference type="InterPro" id="IPR013325">
    <property type="entry name" value="RNA_pol_sigma_r2"/>
</dbReference>
<dbReference type="Proteomes" id="UP000249239">
    <property type="component" value="Unassembled WGS sequence"/>
</dbReference>
<dbReference type="AlphaFoldDB" id="A0A2W7N3C5"/>
<comment type="caution">
    <text evidence="5">The sequence shown here is derived from an EMBL/GenBank/DDBJ whole genome shotgun (WGS) entry which is preliminary data.</text>
</comment>
<organism evidence="5 6">
    <name type="scientific">Breznakibacter xylanolyticus</name>
    <dbReference type="NCBI Taxonomy" id="990"/>
    <lineage>
        <taxon>Bacteria</taxon>
        <taxon>Pseudomonadati</taxon>
        <taxon>Bacteroidota</taxon>
        <taxon>Bacteroidia</taxon>
        <taxon>Marinilabiliales</taxon>
        <taxon>Marinilabiliaceae</taxon>
        <taxon>Breznakibacter</taxon>
    </lineage>
</organism>
<dbReference type="SUPFAM" id="SSF88946">
    <property type="entry name" value="Sigma2 domain of RNA polymerase sigma factors"/>
    <property type="match status" value="1"/>
</dbReference>
<evidence type="ECO:0000256" key="1">
    <source>
        <dbReference type="ARBA" id="ARBA00010641"/>
    </source>
</evidence>
<dbReference type="SUPFAM" id="SSF88659">
    <property type="entry name" value="Sigma3 and sigma4 domains of RNA polymerase sigma factors"/>
    <property type="match status" value="1"/>
</dbReference>
<dbReference type="InterPro" id="IPR036388">
    <property type="entry name" value="WH-like_DNA-bd_sf"/>
</dbReference>
<dbReference type="Gene3D" id="1.10.1740.10">
    <property type="match status" value="1"/>
</dbReference>
<accession>A0A2W7N3C5</accession>
<dbReference type="InterPro" id="IPR039425">
    <property type="entry name" value="RNA_pol_sigma-70-like"/>
</dbReference>
<keyword evidence="2" id="KW-0805">Transcription regulation</keyword>
<evidence type="ECO:0000313" key="6">
    <source>
        <dbReference type="Proteomes" id="UP000249239"/>
    </source>
</evidence>
<protein>
    <submittedName>
        <fullName evidence="5">RNA polymerase sigma factor (Sigma-70 family)</fullName>
    </submittedName>
</protein>
<dbReference type="PANTHER" id="PTHR43133">
    <property type="entry name" value="RNA POLYMERASE ECF-TYPE SIGMA FACTO"/>
    <property type="match status" value="1"/>
</dbReference>
<proteinExistence type="inferred from homology"/>
<dbReference type="GO" id="GO:0006352">
    <property type="term" value="P:DNA-templated transcription initiation"/>
    <property type="evidence" value="ECO:0007669"/>
    <property type="project" value="InterPro"/>
</dbReference>
<sequence>MEDLKIIEFIRQGSHSKALNCLYKNYPAFKTKFIKTGGAKIDAEDIFQQALLILIEKLLDEKFTLKCSLNTFLFSICKNLTNEHFRNKGKTIPFVADHESAEFDVNIDTFIEREKKHNTLNSVLNQMGERCMKILSMYYAQGLSMAEMAKYIGLKSETSAKTQKYKCLMKARELVSEIIDHPVNIEQ</sequence>
<comment type="similarity">
    <text evidence="1">Belongs to the sigma-70 factor family. ECF subfamily.</text>
</comment>
<dbReference type="PANTHER" id="PTHR43133:SF62">
    <property type="entry name" value="RNA POLYMERASE SIGMA FACTOR SIGZ"/>
    <property type="match status" value="1"/>
</dbReference>